<dbReference type="GO" id="GO:0030246">
    <property type="term" value="F:carbohydrate binding"/>
    <property type="evidence" value="ECO:0007669"/>
    <property type="project" value="UniProtKB-ARBA"/>
</dbReference>
<dbReference type="Proteomes" id="UP000460221">
    <property type="component" value="Unassembled WGS sequence"/>
</dbReference>
<comment type="caution">
    <text evidence="7">The sequence shown here is derived from an EMBL/GenBank/DDBJ whole genome shotgun (WGS) entry which is preliminary data.</text>
</comment>
<comment type="subcellular location">
    <subcellularLocation>
        <location evidence="1">Cell envelope</location>
    </subcellularLocation>
</comment>
<evidence type="ECO:0000256" key="4">
    <source>
        <dbReference type="SAM" id="MobiDB-lite"/>
    </source>
</evidence>
<name>A0A7K1FLT9_9ACTN</name>
<comment type="similarity">
    <text evidence="2">Belongs to the bacterial solute-binding protein 2 family.</text>
</comment>
<feature type="compositionally biased region" description="Low complexity" evidence="4">
    <location>
        <begin position="41"/>
        <end position="72"/>
    </location>
</feature>
<dbReference type="GO" id="GO:0030313">
    <property type="term" value="C:cell envelope"/>
    <property type="evidence" value="ECO:0007669"/>
    <property type="project" value="UniProtKB-SubCell"/>
</dbReference>
<keyword evidence="8" id="KW-1185">Reference proteome</keyword>
<organism evidence="7 8">
    <name type="scientific">Nakamurella alba</name>
    <dbReference type="NCBI Taxonomy" id="2665158"/>
    <lineage>
        <taxon>Bacteria</taxon>
        <taxon>Bacillati</taxon>
        <taxon>Actinomycetota</taxon>
        <taxon>Actinomycetes</taxon>
        <taxon>Nakamurellales</taxon>
        <taxon>Nakamurellaceae</taxon>
        <taxon>Nakamurella</taxon>
    </lineage>
</organism>
<dbReference type="RefSeq" id="WP_154769086.1">
    <property type="nucleotide sequence ID" value="NZ_WLYK01000005.1"/>
</dbReference>
<evidence type="ECO:0000259" key="6">
    <source>
        <dbReference type="Pfam" id="PF13407"/>
    </source>
</evidence>
<feature type="chain" id="PRO_5038810393" evidence="5">
    <location>
        <begin position="40"/>
        <end position="423"/>
    </location>
</feature>
<feature type="domain" description="Periplasmic binding protein" evidence="6">
    <location>
        <begin position="124"/>
        <end position="362"/>
    </location>
</feature>
<accession>A0A7K1FLT9</accession>
<reference evidence="7 8" key="1">
    <citation type="submission" date="2019-11" db="EMBL/GenBank/DDBJ databases">
        <authorList>
            <person name="Jiang L.-Q."/>
        </authorList>
    </citation>
    <scope>NUCLEOTIDE SEQUENCE [LARGE SCALE GENOMIC DNA]</scope>
    <source>
        <strain evidence="7 8">YIM 132087</strain>
    </source>
</reference>
<dbReference type="InterPro" id="IPR028082">
    <property type="entry name" value="Peripla_BP_I"/>
</dbReference>
<gene>
    <name evidence="7" type="ORF">GIS00_14380</name>
</gene>
<dbReference type="Gene3D" id="3.40.50.2300">
    <property type="match status" value="2"/>
</dbReference>
<dbReference type="EMBL" id="WLYK01000005">
    <property type="protein sequence ID" value="MTD15127.1"/>
    <property type="molecule type" value="Genomic_DNA"/>
</dbReference>
<evidence type="ECO:0000313" key="8">
    <source>
        <dbReference type="Proteomes" id="UP000460221"/>
    </source>
</evidence>
<evidence type="ECO:0000256" key="2">
    <source>
        <dbReference type="ARBA" id="ARBA00007639"/>
    </source>
</evidence>
<dbReference type="AlphaFoldDB" id="A0A7K1FLT9"/>
<evidence type="ECO:0000256" key="3">
    <source>
        <dbReference type="ARBA" id="ARBA00022729"/>
    </source>
</evidence>
<evidence type="ECO:0000256" key="1">
    <source>
        <dbReference type="ARBA" id="ARBA00004196"/>
    </source>
</evidence>
<dbReference type="PANTHER" id="PTHR46847">
    <property type="entry name" value="D-ALLOSE-BINDING PERIPLASMIC PROTEIN-RELATED"/>
    <property type="match status" value="1"/>
</dbReference>
<feature type="compositionally biased region" description="Polar residues" evidence="4">
    <location>
        <begin position="73"/>
        <end position="86"/>
    </location>
</feature>
<sequence>MGQPGMPETMVSSTRRRRPSFGRRAQLAALTTSALLVLAACGSDSGSGTSSTTAAPTTAASTAPTSADTGSSEAPTSGSSEAPTSSNGGGGELAPFEEALAAATAAPTYDGPTEGPKPEAGKKIAVVTCAAVNTGCAATADSVKEAGDSVGWETTILDGKGSPTGASQAMISAINSGAEGIVLVAIDSSTILQGMNAAKSAGVPVVSALSDNQMGDGAGQVYAEISGQSELAGSAIADYFIVQSGGTAKVASFHIASLASTTNRYNGFIGEIGKCSGCEVVSDQTYGLVSQAEFTNLIKGTLTANPSIEYIFLDVSQYASIAATALQQMGMDNVGVAGVDCLPPEVQSIKDGTGSVACSNAAVSLAGWPTVNELTRAFAGEPAMEEKIPFRLLTKDIVDVETAPYMDGFTPADGYKQLWGVTS</sequence>
<dbReference type="Pfam" id="PF13407">
    <property type="entry name" value="Peripla_BP_4"/>
    <property type="match status" value="1"/>
</dbReference>
<dbReference type="SUPFAM" id="SSF53822">
    <property type="entry name" value="Periplasmic binding protein-like I"/>
    <property type="match status" value="1"/>
</dbReference>
<dbReference type="PANTHER" id="PTHR46847:SF1">
    <property type="entry name" value="D-ALLOSE-BINDING PERIPLASMIC PROTEIN-RELATED"/>
    <property type="match status" value="1"/>
</dbReference>
<keyword evidence="3 5" id="KW-0732">Signal</keyword>
<evidence type="ECO:0000313" key="7">
    <source>
        <dbReference type="EMBL" id="MTD15127.1"/>
    </source>
</evidence>
<proteinExistence type="inferred from homology"/>
<feature type="signal peptide" evidence="5">
    <location>
        <begin position="1"/>
        <end position="39"/>
    </location>
</feature>
<evidence type="ECO:0000256" key="5">
    <source>
        <dbReference type="SAM" id="SignalP"/>
    </source>
</evidence>
<protein>
    <submittedName>
        <fullName evidence="7">Substrate-binding domain-containing protein</fullName>
    </submittedName>
</protein>
<dbReference type="CDD" id="cd01536">
    <property type="entry name" value="PBP1_ABC_sugar_binding-like"/>
    <property type="match status" value="1"/>
</dbReference>
<dbReference type="InterPro" id="IPR025997">
    <property type="entry name" value="SBP_2_dom"/>
</dbReference>
<feature type="region of interest" description="Disordered" evidence="4">
    <location>
        <begin position="41"/>
        <end position="93"/>
    </location>
</feature>
<feature type="region of interest" description="Disordered" evidence="4">
    <location>
        <begin position="1"/>
        <end position="25"/>
    </location>
</feature>